<proteinExistence type="predicted"/>
<evidence type="ECO:0008006" key="3">
    <source>
        <dbReference type="Google" id="ProtNLM"/>
    </source>
</evidence>
<keyword evidence="2" id="KW-1185">Reference proteome</keyword>
<name>A0ABY6WCA1_9BURK</name>
<dbReference type="EMBL" id="CABPRV010000018">
    <property type="protein sequence ID" value="VVE55665.1"/>
    <property type="molecule type" value="Genomic_DNA"/>
</dbReference>
<evidence type="ECO:0000313" key="2">
    <source>
        <dbReference type="Proteomes" id="UP000366065"/>
    </source>
</evidence>
<reference evidence="1 2" key="1">
    <citation type="submission" date="2019-08" db="EMBL/GenBank/DDBJ databases">
        <authorList>
            <person name="Peeters C."/>
        </authorList>
    </citation>
    <scope>NUCLEOTIDE SEQUENCE [LARGE SCALE GENOMIC DNA]</scope>
    <source>
        <strain evidence="1 2">LMG 20602</strain>
    </source>
</reference>
<gene>
    <name evidence="1" type="ORF">PCA20602_05036</name>
</gene>
<dbReference type="Proteomes" id="UP000366065">
    <property type="component" value="Unassembled WGS sequence"/>
</dbReference>
<protein>
    <recommendedName>
        <fullName evidence="3">LysR family transcriptional regulator</fullName>
    </recommendedName>
</protein>
<accession>A0ABY6WCA1</accession>
<comment type="caution">
    <text evidence="1">The sequence shown here is derived from an EMBL/GenBank/DDBJ whole genome shotgun (WGS) entry which is preliminary data.</text>
</comment>
<sequence length="55" mass="6320">MTERQRPTVMLDKHGGMAAAVPLFYPSRIPLMRSVSLMARHELIAPNLDEKCPRW</sequence>
<organism evidence="1 2">
    <name type="scientific">Pandoraea capi</name>
    <dbReference type="NCBI Taxonomy" id="2508286"/>
    <lineage>
        <taxon>Bacteria</taxon>
        <taxon>Pseudomonadati</taxon>
        <taxon>Pseudomonadota</taxon>
        <taxon>Betaproteobacteria</taxon>
        <taxon>Burkholderiales</taxon>
        <taxon>Burkholderiaceae</taxon>
        <taxon>Pandoraea</taxon>
    </lineage>
</organism>
<evidence type="ECO:0000313" key="1">
    <source>
        <dbReference type="EMBL" id="VVE55665.1"/>
    </source>
</evidence>